<evidence type="ECO:0000256" key="2">
    <source>
        <dbReference type="ARBA" id="ARBA00011245"/>
    </source>
</evidence>
<keyword evidence="3" id="KW-0436">Ligase</keyword>
<gene>
    <name evidence="7" type="ordered locus">Pden_1330</name>
</gene>
<dbReference type="KEGG" id="pde:Pden_1330"/>
<feature type="domain" description="tRNA synthetases class I catalytic" evidence="6">
    <location>
        <begin position="18"/>
        <end position="57"/>
    </location>
</feature>
<dbReference type="HOGENOM" id="CLU_2001651_0_0_5"/>
<dbReference type="Gene3D" id="3.40.50.620">
    <property type="entry name" value="HUPs"/>
    <property type="match status" value="1"/>
</dbReference>
<dbReference type="InterPro" id="IPR024909">
    <property type="entry name" value="Cys-tRNA/MSH_ligase"/>
</dbReference>
<evidence type="ECO:0000259" key="6">
    <source>
        <dbReference type="Pfam" id="PF01406"/>
    </source>
</evidence>
<dbReference type="GeneID" id="93454921"/>
<accession>A1B1P1</accession>
<evidence type="ECO:0000256" key="1">
    <source>
        <dbReference type="ARBA" id="ARBA00005594"/>
    </source>
</evidence>
<sequence length="124" mass="13632">MALFLTNSLGGEKQPFIPRNPREVRIYVCGPTVYDYAHIGNARPAVVFDVLVRVFRLSYPQQALLAMTTAARNAPLMLAVTAVAIPDQPLTLATIVIGMLVEFPHLTALKQVLLARRHRKGATP</sequence>
<dbReference type="InterPro" id="IPR032678">
    <property type="entry name" value="tRNA-synt_1_cat_dom"/>
</dbReference>
<evidence type="ECO:0000256" key="3">
    <source>
        <dbReference type="ARBA" id="ARBA00022598"/>
    </source>
</evidence>
<keyword evidence="5" id="KW-0067">ATP-binding</keyword>
<evidence type="ECO:0000313" key="7">
    <source>
        <dbReference type="EMBL" id="ABL69435.1"/>
    </source>
</evidence>
<keyword evidence="8" id="KW-1185">Reference proteome</keyword>
<dbReference type="GO" id="GO:0004817">
    <property type="term" value="F:cysteine-tRNA ligase activity"/>
    <property type="evidence" value="ECO:0007669"/>
    <property type="project" value="TreeGrafter"/>
</dbReference>
<proteinExistence type="inferred from homology"/>
<dbReference type="AlphaFoldDB" id="A1B1P1"/>
<name>A1B1P1_PARDP</name>
<dbReference type="EMBL" id="CP000489">
    <property type="protein sequence ID" value="ABL69435.1"/>
    <property type="molecule type" value="Genomic_DNA"/>
</dbReference>
<dbReference type="PANTHER" id="PTHR10890">
    <property type="entry name" value="CYSTEINYL-TRNA SYNTHETASE"/>
    <property type="match status" value="1"/>
</dbReference>
<keyword evidence="7" id="KW-0030">Aminoacyl-tRNA synthetase</keyword>
<comment type="subunit">
    <text evidence="2">Monomer.</text>
</comment>
<dbReference type="GO" id="GO:0005829">
    <property type="term" value="C:cytosol"/>
    <property type="evidence" value="ECO:0007669"/>
    <property type="project" value="TreeGrafter"/>
</dbReference>
<evidence type="ECO:0000256" key="5">
    <source>
        <dbReference type="ARBA" id="ARBA00022840"/>
    </source>
</evidence>
<dbReference type="GO" id="GO:0005524">
    <property type="term" value="F:ATP binding"/>
    <property type="evidence" value="ECO:0007669"/>
    <property type="project" value="UniProtKB-KW"/>
</dbReference>
<dbReference type="OrthoDB" id="3254016at2"/>
<dbReference type="PANTHER" id="PTHR10890:SF3">
    <property type="entry name" value="CYSTEINE--TRNA LIGASE, CYTOPLASMIC"/>
    <property type="match status" value="1"/>
</dbReference>
<dbReference type="EnsemblBacteria" id="ABL69435">
    <property type="protein sequence ID" value="ABL69435"/>
    <property type="gene ID" value="Pden_1330"/>
</dbReference>
<dbReference type="Pfam" id="PF01406">
    <property type="entry name" value="tRNA-synt_1e"/>
    <property type="match status" value="1"/>
</dbReference>
<dbReference type="Proteomes" id="UP000000361">
    <property type="component" value="Chromosome 1"/>
</dbReference>
<comment type="similarity">
    <text evidence="1">Belongs to the class-I aminoacyl-tRNA synthetase family.</text>
</comment>
<dbReference type="SUPFAM" id="SSF52374">
    <property type="entry name" value="Nucleotidylyl transferase"/>
    <property type="match status" value="1"/>
</dbReference>
<dbReference type="eggNOG" id="COG0215">
    <property type="taxonomic scope" value="Bacteria"/>
</dbReference>
<dbReference type="STRING" id="318586.Pden_1330"/>
<keyword evidence="4" id="KW-0547">Nucleotide-binding</keyword>
<organism evidence="7 8">
    <name type="scientific">Paracoccus denitrificans (strain Pd 1222)</name>
    <dbReference type="NCBI Taxonomy" id="318586"/>
    <lineage>
        <taxon>Bacteria</taxon>
        <taxon>Pseudomonadati</taxon>
        <taxon>Pseudomonadota</taxon>
        <taxon>Alphaproteobacteria</taxon>
        <taxon>Rhodobacterales</taxon>
        <taxon>Paracoccaceae</taxon>
        <taxon>Paracoccus</taxon>
    </lineage>
</organism>
<dbReference type="GO" id="GO:0006423">
    <property type="term" value="P:cysteinyl-tRNA aminoacylation"/>
    <property type="evidence" value="ECO:0007669"/>
    <property type="project" value="TreeGrafter"/>
</dbReference>
<dbReference type="InterPro" id="IPR014729">
    <property type="entry name" value="Rossmann-like_a/b/a_fold"/>
</dbReference>
<dbReference type="RefSeq" id="WP_011747653.1">
    <property type="nucleotide sequence ID" value="NC_008686.1"/>
</dbReference>
<protein>
    <submittedName>
        <fullName evidence="7">Cysteinyl-tRNA synthetase-like protein</fullName>
    </submittedName>
</protein>
<evidence type="ECO:0000256" key="4">
    <source>
        <dbReference type="ARBA" id="ARBA00022741"/>
    </source>
</evidence>
<evidence type="ECO:0000313" key="8">
    <source>
        <dbReference type="Proteomes" id="UP000000361"/>
    </source>
</evidence>
<reference evidence="8" key="1">
    <citation type="submission" date="2006-12" db="EMBL/GenBank/DDBJ databases">
        <title>Complete sequence of chromosome 1 of Paracoccus denitrificans PD1222.</title>
        <authorList>
            <person name="Copeland A."/>
            <person name="Lucas S."/>
            <person name="Lapidus A."/>
            <person name="Barry K."/>
            <person name="Detter J.C."/>
            <person name="Glavina del Rio T."/>
            <person name="Hammon N."/>
            <person name="Israni S."/>
            <person name="Dalin E."/>
            <person name="Tice H."/>
            <person name="Pitluck S."/>
            <person name="Munk A.C."/>
            <person name="Brettin T."/>
            <person name="Bruce D."/>
            <person name="Han C."/>
            <person name="Tapia R."/>
            <person name="Gilna P."/>
            <person name="Schmutz J."/>
            <person name="Larimer F."/>
            <person name="Land M."/>
            <person name="Hauser L."/>
            <person name="Kyrpides N."/>
            <person name="Lykidis A."/>
            <person name="Spiro S."/>
            <person name="Richardson D.J."/>
            <person name="Moir J.W.B."/>
            <person name="Ferguson S.J."/>
            <person name="van Spanning R.J.M."/>
            <person name="Richardson P."/>
        </authorList>
    </citation>
    <scope>NUCLEOTIDE SEQUENCE [LARGE SCALE GENOMIC DNA]</scope>
    <source>
        <strain evidence="8">Pd 1222</strain>
    </source>
</reference>